<sequence length="449" mass="49596">MIDSYSFGNSFSSLKPAESTEVPNLLLFIRAVQFRYIPNHARPADLIRQFAQPLRAELIKRLQGTQEYRQGAVADLMSALSRTGDQMFADVSASVGSGITNLSVNATLPTDFAELAFEVALQSVSNGRGRSPEMEGSGAQSFILLHILNLVDRVSRGRAFGWVQASIWAIEEPESFLHSGLRSRFATDLARYADDPRRQIFATTHQDEFVRVAPMAWIVSQGASGSRVECLPAKETLAKSTRMAITSYRHPLLEYPDIPIVVVEGRFDEIYLGAAVRETGIRPRWRILSPDDSFGDGTAGDALKSYLKFNQSALKARPLSAPILVLRDWESKDVGTYRNLLQAHPYSSAIATPESMTNPELGPSFVGIERYLGTKFVVKTIGRKDLLKRSNGDEFYEISKSTLSTGKRRLSDAVLRGEPAGTYLGELAKWLNGEVGKLVDQVPASEFVK</sequence>
<dbReference type="EMBL" id="FOEF01000001">
    <property type="protein sequence ID" value="SEO62195.1"/>
    <property type="molecule type" value="Genomic_DNA"/>
</dbReference>
<dbReference type="InterPro" id="IPR003959">
    <property type="entry name" value="ATPase_AAA_core"/>
</dbReference>
<dbReference type="Proteomes" id="UP000198582">
    <property type="component" value="Unassembled WGS sequence"/>
</dbReference>
<evidence type="ECO:0000259" key="1">
    <source>
        <dbReference type="Pfam" id="PF13304"/>
    </source>
</evidence>
<evidence type="ECO:0000313" key="3">
    <source>
        <dbReference type="Proteomes" id="UP000198582"/>
    </source>
</evidence>
<dbReference type="RefSeq" id="WP_143086107.1">
    <property type="nucleotide sequence ID" value="NZ_FOEF01000001.1"/>
</dbReference>
<dbReference type="GO" id="GO:0016887">
    <property type="term" value="F:ATP hydrolysis activity"/>
    <property type="evidence" value="ECO:0007669"/>
    <property type="project" value="InterPro"/>
</dbReference>
<protein>
    <submittedName>
        <fullName evidence="2">AAA ATPase domain-containing protein</fullName>
    </submittedName>
</protein>
<accession>A0A1H8R6V8</accession>
<organism evidence="2 3">
    <name type="scientific">Amycolatopsis saalfeldensis</name>
    <dbReference type="NCBI Taxonomy" id="394193"/>
    <lineage>
        <taxon>Bacteria</taxon>
        <taxon>Bacillati</taxon>
        <taxon>Actinomycetota</taxon>
        <taxon>Actinomycetes</taxon>
        <taxon>Pseudonocardiales</taxon>
        <taxon>Pseudonocardiaceae</taxon>
        <taxon>Amycolatopsis</taxon>
    </lineage>
</organism>
<gene>
    <name evidence="2" type="ORF">SAMN04489732_101656</name>
</gene>
<keyword evidence="3" id="KW-1185">Reference proteome</keyword>
<dbReference type="InterPro" id="IPR027417">
    <property type="entry name" value="P-loop_NTPase"/>
</dbReference>
<name>A0A1H8R6V8_9PSEU</name>
<dbReference type="Pfam" id="PF13304">
    <property type="entry name" value="AAA_21"/>
    <property type="match status" value="1"/>
</dbReference>
<evidence type="ECO:0000313" key="2">
    <source>
        <dbReference type="EMBL" id="SEO62195.1"/>
    </source>
</evidence>
<feature type="domain" description="ATPase AAA-type core" evidence="1">
    <location>
        <begin position="118"/>
        <end position="210"/>
    </location>
</feature>
<proteinExistence type="predicted"/>
<dbReference type="SUPFAM" id="SSF52540">
    <property type="entry name" value="P-loop containing nucleoside triphosphate hydrolases"/>
    <property type="match status" value="1"/>
</dbReference>
<dbReference type="Gene3D" id="3.40.50.300">
    <property type="entry name" value="P-loop containing nucleotide triphosphate hydrolases"/>
    <property type="match status" value="1"/>
</dbReference>
<dbReference type="OrthoDB" id="3237462at2"/>
<dbReference type="AlphaFoldDB" id="A0A1H8R6V8"/>
<dbReference type="GO" id="GO:0005524">
    <property type="term" value="F:ATP binding"/>
    <property type="evidence" value="ECO:0007669"/>
    <property type="project" value="InterPro"/>
</dbReference>
<reference evidence="2 3" key="1">
    <citation type="submission" date="2016-10" db="EMBL/GenBank/DDBJ databases">
        <authorList>
            <person name="de Groot N.N."/>
        </authorList>
    </citation>
    <scope>NUCLEOTIDE SEQUENCE [LARGE SCALE GENOMIC DNA]</scope>
    <source>
        <strain evidence="2 3">DSM 44993</strain>
    </source>
</reference>